<reference evidence="5 6" key="1">
    <citation type="submission" date="2017-12" db="EMBL/GenBank/DDBJ databases">
        <title>Characterization of six clinical isolates of Enterochimera gen. nov., a novel genus of the Yersiniaciae family and the three species Enterochimera arupensis sp. nov., Enterochimera coloradensis sp. nov, and Enterochimera californica sp. nov.</title>
        <authorList>
            <person name="Rossi A."/>
            <person name="Fisher M."/>
        </authorList>
    </citation>
    <scope>NUCLEOTIDE SEQUENCE [LARGE SCALE GENOMIC DNA]</scope>
    <source>
        <strain evidence="6">2016-Iso4</strain>
    </source>
</reference>
<organism evidence="5 6">
    <name type="scientific">Chimaeribacter coloradensis</name>
    <dbReference type="NCBI Taxonomy" id="2060068"/>
    <lineage>
        <taxon>Bacteria</taxon>
        <taxon>Pseudomonadati</taxon>
        <taxon>Pseudomonadota</taxon>
        <taxon>Gammaproteobacteria</taxon>
        <taxon>Enterobacterales</taxon>
        <taxon>Yersiniaceae</taxon>
        <taxon>Chimaeribacter</taxon>
    </lineage>
</organism>
<evidence type="ECO:0000256" key="4">
    <source>
        <dbReference type="SAM" id="MobiDB-lite"/>
    </source>
</evidence>
<keyword evidence="5" id="KW-0282">Flagellum</keyword>
<sequence>MHDLPKTLTSLLETLQALKPVMDAEQAQLCAGQVNGVALQRITEQKSSLLTTLSYLDSCRKQHEAPLRLRAPYRNVPALAALWQRIMACTDALNQHNQHNGMLLEQQVARNLQAMSVLRANHGQTLYGPNGQSHSRGVSMRKISI</sequence>
<evidence type="ECO:0000313" key="6">
    <source>
        <dbReference type="Proteomes" id="UP000234503"/>
    </source>
</evidence>
<comment type="caution">
    <text evidence="5">The sequence shown here is derived from an EMBL/GenBank/DDBJ whole genome shotgun (WGS) entry which is preliminary data.</text>
</comment>
<evidence type="ECO:0000256" key="3">
    <source>
        <dbReference type="ARBA" id="ARBA00022795"/>
    </source>
</evidence>
<evidence type="ECO:0000256" key="1">
    <source>
        <dbReference type="ARBA" id="ARBA00002397"/>
    </source>
</evidence>
<dbReference type="EMBL" id="PJZH01000047">
    <property type="protein sequence ID" value="PLR29472.1"/>
    <property type="molecule type" value="Genomic_DNA"/>
</dbReference>
<dbReference type="InterPro" id="IPR036679">
    <property type="entry name" value="FlgN-like_sf"/>
</dbReference>
<evidence type="ECO:0000256" key="2">
    <source>
        <dbReference type="ARBA" id="ARBA00007703"/>
    </source>
</evidence>
<protein>
    <submittedName>
        <fullName evidence="5">Flagellar biosynthesis protein FlgN</fullName>
    </submittedName>
</protein>
<dbReference type="Pfam" id="PF05130">
    <property type="entry name" value="FlgN"/>
    <property type="match status" value="1"/>
</dbReference>
<dbReference type="OrthoDB" id="6462803at2"/>
<comment type="function">
    <text evidence="1">Required for the efficient initiation of filament assembly.</text>
</comment>
<dbReference type="RefSeq" id="WP_101826971.1">
    <property type="nucleotide sequence ID" value="NZ_PJZH01000047.1"/>
</dbReference>
<feature type="region of interest" description="Disordered" evidence="4">
    <location>
        <begin position="124"/>
        <end position="145"/>
    </location>
</feature>
<dbReference type="InterPro" id="IPR007809">
    <property type="entry name" value="FlgN-like"/>
</dbReference>
<proteinExistence type="inferred from homology"/>
<gene>
    <name evidence="5" type="ORF">CYR32_20670</name>
</gene>
<keyword evidence="5" id="KW-0966">Cell projection</keyword>
<dbReference type="GO" id="GO:0044780">
    <property type="term" value="P:bacterial-type flagellum assembly"/>
    <property type="evidence" value="ECO:0007669"/>
    <property type="project" value="InterPro"/>
</dbReference>
<dbReference type="Gene3D" id="1.20.58.300">
    <property type="entry name" value="FlgN-like"/>
    <property type="match status" value="1"/>
</dbReference>
<keyword evidence="6" id="KW-1185">Reference proteome</keyword>
<dbReference type="Proteomes" id="UP000234503">
    <property type="component" value="Unassembled WGS sequence"/>
</dbReference>
<comment type="similarity">
    <text evidence="2">Belongs to the FlgN family.</text>
</comment>
<dbReference type="SUPFAM" id="SSF140566">
    <property type="entry name" value="FlgN-like"/>
    <property type="match status" value="1"/>
</dbReference>
<keyword evidence="5" id="KW-0969">Cilium</keyword>
<accession>A0A2N5DT42</accession>
<evidence type="ECO:0000313" key="5">
    <source>
        <dbReference type="EMBL" id="PLR29472.1"/>
    </source>
</evidence>
<keyword evidence="3" id="KW-1005">Bacterial flagellum biogenesis</keyword>
<dbReference type="AlphaFoldDB" id="A0A2N5DT42"/>
<name>A0A2N5DT42_9GAMM</name>